<organism evidence="2 3">
    <name type="scientific">Streptomyces harbinensis</name>
    <dbReference type="NCBI Taxonomy" id="1176198"/>
    <lineage>
        <taxon>Bacteria</taxon>
        <taxon>Bacillati</taxon>
        <taxon>Actinomycetota</taxon>
        <taxon>Actinomycetes</taxon>
        <taxon>Kitasatosporales</taxon>
        <taxon>Streptomycetaceae</taxon>
        <taxon>Streptomyces</taxon>
    </lineage>
</organism>
<evidence type="ECO:0000313" key="2">
    <source>
        <dbReference type="EMBL" id="SFS85458.1"/>
    </source>
</evidence>
<evidence type="ECO:0000313" key="3">
    <source>
        <dbReference type="Proteomes" id="UP000198873"/>
    </source>
</evidence>
<dbReference type="EMBL" id="FPAB01000004">
    <property type="protein sequence ID" value="SFS85458.1"/>
    <property type="molecule type" value="Genomic_DNA"/>
</dbReference>
<feature type="region of interest" description="Disordered" evidence="1">
    <location>
        <begin position="1"/>
        <end position="56"/>
    </location>
</feature>
<dbReference type="AlphaFoldDB" id="A0A1I6T8P9"/>
<dbReference type="Proteomes" id="UP000198873">
    <property type="component" value="Unassembled WGS sequence"/>
</dbReference>
<feature type="compositionally biased region" description="Basic residues" evidence="1">
    <location>
        <begin position="40"/>
        <end position="56"/>
    </location>
</feature>
<gene>
    <name evidence="2" type="ORF">SAMN05444716_104470</name>
</gene>
<protein>
    <submittedName>
        <fullName evidence="2">Uncharacterized protein</fullName>
    </submittedName>
</protein>
<reference evidence="3" key="1">
    <citation type="submission" date="2016-10" db="EMBL/GenBank/DDBJ databases">
        <authorList>
            <person name="Varghese N."/>
            <person name="Submissions S."/>
        </authorList>
    </citation>
    <scope>NUCLEOTIDE SEQUENCE [LARGE SCALE GENOMIC DNA]</scope>
    <source>
        <strain evidence="3">CGMCC 4.7047</strain>
    </source>
</reference>
<keyword evidence="3" id="KW-1185">Reference proteome</keyword>
<proteinExistence type="predicted"/>
<accession>A0A1I6T8P9</accession>
<evidence type="ECO:0000256" key="1">
    <source>
        <dbReference type="SAM" id="MobiDB-lite"/>
    </source>
</evidence>
<name>A0A1I6T8P9_9ACTN</name>
<sequence>MTRCGAPTKAGGRCRKSAMAGTSRCERHQGAWSAYEVAQRKKREARKKKPKRDGRG</sequence>